<organism evidence="2 3">
    <name type="scientific">Lasiosphaeris hirsuta</name>
    <dbReference type="NCBI Taxonomy" id="260670"/>
    <lineage>
        <taxon>Eukaryota</taxon>
        <taxon>Fungi</taxon>
        <taxon>Dikarya</taxon>
        <taxon>Ascomycota</taxon>
        <taxon>Pezizomycotina</taxon>
        <taxon>Sordariomycetes</taxon>
        <taxon>Sordariomycetidae</taxon>
        <taxon>Sordariales</taxon>
        <taxon>Lasiosphaeriaceae</taxon>
        <taxon>Lasiosphaeris</taxon>
    </lineage>
</organism>
<name>A0AA40A2K3_9PEZI</name>
<feature type="compositionally biased region" description="Polar residues" evidence="1">
    <location>
        <begin position="1"/>
        <end position="10"/>
    </location>
</feature>
<evidence type="ECO:0008006" key="4">
    <source>
        <dbReference type="Google" id="ProtNLM"/>
    </source>
</evidence>
<accession>A0AA40A2K3</accession>
<dbReference type="Proteomes" id="UP001172102">
    <property type="component" value="Unassembled WGS sequence"/>
</dbReference>
<protein>
    <recommendedName>
        <fullName evidence="4">Retrotransposon Copia-like N-terminal domain-containing protein</fullName>
    </recommendedName>
</protein>
<proteinExistence type="predicted"/>
<feature type="region of interest" description="Disordered" evidence="1">
    <location>
        <begin position="1"/>
        <end position="36"/>
    </location>
</feature>
<keyword evidence="3" id="KW-1185">Reference proteome</keyword>
<evidence type="ECO:0000313" key="2">
    <source>
        <dbReference type="EMBL" id="KAK0707904.1"/>
    </source>
</evidence>
<evidence type="ECO:0000313" key="3">
    <source>
        <dbReference type="Proteomes" id="UP001172102"/>
    </source>
</evidence>
<dbReference type="EMBL" id="JAUKUA010000006">
    <property type="protein sequence ID" value="KAK0707904.1"/>
    <property type="molecule type" value="Genomic_DNA"/>
</dbReference>
<dbReference type="AlphaFoldDB" id="A0AA40A2K3"/>
<gene>
    <name evidence="2" type="ORF">B0H67DRAFT_648035</name>
</gene>
<comment type="caution">
    <text evidence="2">The sequence shown here is derived from an EMBL/GenBank/DDBJ whole genome shotgun (WGS) entry which is preliminary data.</text>
</comment>
<reference evidence="2" key="1">
    <citation type="submission" date="2023-06" db="EMBL/GenBank/DDBJ databases">
        <title>Genome-scale phylogeny and comparative genomics of the fungal order Sordariales.</title>
        <authorList>
            <consortium name="Lawrence Berkeley National Laboratory"/>
            <person name="Hensen N."/>
            <person name="Bonometti L."/>
            <person name="Westerberg I."/>
            <person name="Brannstrom I.O."/>
            <person name="Guillou S."/>
            <person name="Cros-Aarteil S."/>
            <person name="Calhoun S."/>
            <person name="Haridas S."/>
            <person name="Kuo A."/>
            <person name="Mondo S."/>
            <person name="Pangilinan J."/>
            <person name="Riley R."/>
            <person name="Labutti K."/>
            <person name="Andreopoulos B."/>
            <person name="Lipzen A."/>
            <person name="Chen C."/>
            <person name="Yanf M."/>
            <person name="Daum C."/>
            <person name="Ng V."/>
            <person name="Clum A."/>
            <person name="Steindorff A."/>
            <person name="Ohm R."/>
            <person name="Martin F."/>
            <person name="Silar P."/>
            <person name="Natvig D."/>
            <person name="Lalanne C."/>
            <person name="Gautier V."/>
            <person name="Ament-Velasquez S.L."/>
            <person name="Kruys A."/>
            <person name="Hutchinson M.I."/>
            <person name="Powell A.J."/>
            <person name="Barry K."/>
            <person name="Miller A.N."/>
            <person name="Grigoriev I.V."/>
            <person name="Debuchy R."/>
            <person name="Gladieux P."/>
            <person name="Thoren M.H."/>
            <person name="Johannesson H."/>
        </authorList>
    </citation>
    <scope>NUCLEOTIDE SEQUENCE</scope>
    <source>
        <strain evidence="2">SMH4607-1</strain>
    </source>
</reference>
<sequence>MNKVQPTTPKSKGAAGPGRTAQTSEPNAGTGAEVPVHPYLQPVTPMAGVCKLQGSGNFRIWNFGLLKCLESQGLLGFVTGHAEKPEDPAEEATYNRHRALAAYILNGTITAQSVMRTPIDNGWDNVVQEDPKWSYDKIIEVFTGKTGKGEEDTAAGRTAGRSS</sequence>
<evidence type="ECO:0000256" key="1">
    <source>
        <dbReference type="SAM" id="MobiDB-lite"/>
    </source>
</evidence>